<dbReference type="NCBIfam" id="TIGR01611">
    <property type="entry name" value="tail_tube"/>
    <property type="match status" value="1"/>
</dbReference>
<dbReference type="GeneID" id="93058654"/>
<organism evidence="1 2">
    <name type="scientific">Burkholderia pseudomallei</name>
    <name type="common">Pseudomonas pseudomallei</name>
    <dbReference type="NCBI Taxonomy" id="28450"/>
    <lineage>
        <taxon>Bacteria</taxon>
        <taxon>Pseudomonadati</taxon>
        <taxon>Pseudomonadota</taxon>
        <taxon>Betaproteobacteria</taxon>
        <taxon>Burkholderiales</taxon>
        <taxon>Burkholderiaceae</taxon>
        <taxon>Burkholderia</taxon>
        <taxon>pseudomallei group</taxon>
    </lineage>
</organism>
<evidence type="ECO:0000313" key="2">
    <source>
        <dbReference type="Proteomes" id="UP000030475"/>
    </source>
</evidence>
<dbReference type="Proteomes" id="UP000030475">
    <property type="component" value="Unassembled WGS sequence"/>
</dbReference>
<dbReference type="RefSeq" id="WP_004524455.1">
    <property type="nucleotide sequence ID" value="NZ_AP028073.1"/>
</dbReference>
<comment type="caution">
    <text evidence="1">The sequence shown here is derived from an EMBL/GenBank/DDBJ whole genome shotgun (WGS) entry which is preliminary data.</text>
</comment>
<dbReference type="EMBL" id="JQIM01000010">
    <property type="protein sequence ID" value="KGX07717.1"/>
    <property type="molecule type" value="Genomic_DNA"/>
</dbReference>
<dbReference type="OrthoDB" id="3078668at2"/>
<name>A0A069AX24_BURPE</name>
<accession>A0A089FK90</accession>
<accession>A0A069AX24</accession>
<dbReference type="Pfam" id="PF04985">
    <property type="entry name" value="Phage_tube"/>
    <property type="match status" value="1"/>
</dbReference>
<proteinExistence type="predicted"/>
<dbReference type="AlphaFoldDB" id="A0A069AX24"/>
<sequence length="169" mass="19030">MGMPRKLKGFNVFHNGANFVGEVEELNLPKLKRKMEAWQGSGMTGPVKIDYGSEELQLEWTCGGFMVEVLEQYGAVQHDGVLLRFAGGYRREDSKKHDQIEVVVKGRHEEIDMGTAKAKEDTKFKITTNASYYKLTVNGRDLIELDFVNAVEKINGMDLASDLRRAMGL</sequence>
<protein>
    <submittedName>
        <fullName evidence="1">Phage major tail tube protein</fullName>
    </submittedName>
</protein>
<evidence type="ECO:0000313" key="1">
    <source>
        <dbReference type="EMBL" id="KGX07717.1"/>
    </source>
</evidence>
<dbReference type="InterPro" id="IPR006498">
    <property type="entry name" value="Tail_tube"/>
</dbReference>
<reference evidence="1 2" key="1">
    <citation type="submission" date="2014-08" db="EMBL/GenBank/DDBJ databases">
        <authorList>
            <person name="Bunnell A."/>
            <person name="Chain P.S."/>
            <person name="Chertkov O."/>
            <person name="Currie B.J."/>
            <person name="Daligault H.E."/>
            <person name="Davenport K.W."/>
            <person name="Davis C."/>
            <person name="Gleasner C.D."/>
            <person name="Johnson S.L."/>
            <person name="Kaestli M."/>
            <person name="Koren S."/>
            <person name="Kunde Y.A."/>
            <person name="Mayo M."/>
            <person name="McMurry K.K."/>
            <person name="Price E.P."/>
            <person name="Reitenga K.G."/>
            <person name="Robison R."/>
            <person name="Rosovitz M.J."/>
            <person name="Sarovich D.S."/>
            <person name="Teshima H."/>
        </authorList>
    </citation>
    <scope>NUCLEOTIDE SEQUENCE [LARGE SCALE GENOMIC DNA]</scope>
    <source>
        <strain evidence="1 2">MSHR44</strain>
    </source>
</reference>
<gene>
    <name evidence="1" type="ORF">Y036_2080</name>
</gene>